<dbReference type="KEGG" id="xba:C7S18_03350"/>
<dbReference type="EMBL" id="CP027860">
    <property type="protein sequence ID" value="AVP96282.1"/>
    <property type="molecule type" value="Genomic_DNA"/>
</dbReference>
<sequence>MLVGLFAAWVYRAQQPTTIEATIVSIDASGPVARNQKSLSKAENPRPFFRPAVPPSEPGRWSPLPSLNAPLAALYPILKARADQGDAPAACRLSAELHWCTRVQEAIDFEVSANRIKVQKRLDPDGHCSGVSASHRRQAIGYARQAALAGSLSAIEAYVGGDLMSADIEAAADYVAEYADEAPRLAEAGLQAGSRRILDRYMMATADSGGLDWFSRAVGSNLRPSRRAMIWLLAMRVSPETAPELMVPGDPNPAIRKVGFIFDLPIDSVQALNVVVADWQQMWFSEAGRAHSGQAEGTRSFAARPENEPRPDFNRDCSERYIEAPLSRPAIVWPEVRTL</sequence>
<dbReference type="Proteomes" id="UP000241074">
    <property type="component" value="Chromosome"/>
</dbReference>
<gene>
    <name evidence="2" type="ORF">C7S18_03350</name>
</gene>
<evidence type="ECO:0000313" key="3">
    <source>
        <dbReference type="Proteomes" id="UP000241074"/>
    </source>
</evidence>
<reference evidence="2 3" key="1">
    <citation type="submission" date="2018-03" db="EMBL/GenBank/DDBJ databases">
        <title>Ahniella affigens gen. nov., sp. nov., a gammaproteobacterium isolated from sandy soil near a stream.</title>
        <authorList>
            <person name="Ko Y."/>
            <person name="Kim J.-H."/>
        </authorList>
    </citation>
    <scope>NUCLEOTIDE SEQUENCE [LARGE SCALE GENOMIC DNA]</scope>
    <source>
        <strain evidence="2 3">D13</strain>
    </source>
</reference>
<evidence type="ECO:0000256" key="1">
    <source>
        <dbReference type="SAM" id="MobiDB-lite"/>
    </source>
</evidence>
<feature type="compositionally biased region" description="Basic and acidic residues" evidence="1">
    <location>
        <begin position="305"/>
        <end position="315"/>
    </location>
</feature>
<feature type="region of interest" description="Disordered" evidence="1">
    <location>
        <begin position="294"/>
        <end position="315"/>
    </location>
</feature>
<name>A0A2P1PN70_9GAMM</name>
<organism evidence="2 3">
    <name type="scientific">Ahniella affigens</name>
    <dbReference type="NCBI Taxonomy" id="2021234"/>
    <lineage>
        <taxon>Bacteria</taxon>
        <taxon>Pseudomonadati</taxon>
        <taxon>Pseudomonadota</taxon>
        <taxon>Gammaproteobacteria</taxon>
        <taxon>Lysobacterales</taxon>
        <taxon>Rhodanobacteraceae</taxon>
        <taxon>Ahniella</taxon>
    </lineage>
</organism>
<reference evidence="2 3" key="2">
    <citation type="submission" date="2018-03" db="EMBL/GenBank/DDBJ databases">
        <authorList>
            <person name="Keele B.F."/>
        </authorList>
    </citation>
    <scope>NUCLEOTIDE SEQUENCE [LARGE SCALE GENOMIC DNA]</scope>
    <source>
        <strain evidence="2 3">D13</strain>
    </source>
</reference>
<evidence type="ECO:0000313" key="2">
    <source>
        <dbReference type="EMBL" id="AVP96282.1"/>
    </source>
</evidence>
<dbReference type="AlphaFoldDB" id="A0A2P1PN70"/>
<accession>A0A2P1PN70</accession>
<keyword evidence="3" id="KW-1185">Reference proteome</keyword>
<proteinExistence type="predicted"/>
<protein>
    <submittedName>
        <fullName evidence="2">Uncharacterized protein</fullName>
    </submittedName>
</protein>